<evidence type="ECO:0000259" key="6">
    <source>
        <dbReference type="SMART" id="SM00563"/>
    </source>
</evidence>
<dbReference type="OrthoDB" id="1113830at2"/>
<dbReference type="InterPro" id="IPR052351">
    <property type="entry name" value="Ornithine_N-alpha-AT"/>
</dbReference>
<dbReference type="AlphaFoldDB" id="A0A521DSD8"/>
<gene>
    <name evidence="7" type="ORF">SAMN06265350_10891</name>
</gene>
<protein>
    <submittedName>
        <fullName evidence="7">Hemolysin</fullName>
    </submittedName>
</protein>
<keyword evidence="5" id="KW-0012">Acyltransferase</keyword>
<feature type="domain" description="Phospholipid/glycerol acyltransferase" evidence="6">
    <location>
        <begin position="79"/>
        <end position="201"/>
    </location>
</feature>
<dbReference type="SUPFAM" id="SSF69593">
    <property type="entry name" value="Glycerol-3-phosphate (1)-acyltransferase"/>
    <property type="match status" value="1"/>
</dbReference>
<keyword evidence="4" id="KW-0443">Lipid metabolism</keyword>
<evidence type="ECO:0000256" key="1">
    <source>
        <dbReference type="ARBA" id="ARBA00005189"/>
    </source>
</evidence>
<dbReference type="EMBL" id="FXSZ01000008">
    <property type="protein sequence ID" value="SMO74617.1"/>
    <property type="molecule type" value="Genomic_DNA"/>
</dbReference>
<dbReference type="RefSeq" id="WP_142604377.1">
    <property type="nucleotide sequence ID" value="NZ_FXSZ01000008.1"/>
</dbReference>
<accession>A0A521DSD8</accession>
<keyword evidence="8" id="KW-1185">Reference proteome</keyword>
<proteinExistence type="predicted"/>
<evidence type="ECO:0000256" key="4">
    <source>
        <dbReference type="ARBA" id="ARBA00023098"/>
    </source>
</evidence>
<keyword evidence="3" id="KW-0808">Transferase</keyword>
<dbReference type="SMART" id="SM00563">
    <property type="entry name" value="PlsC"/>
    <property type="match status" value="1"/>
</dbReference>
<dbReference type="InterPro" id="IPR002123">
    <property type="entry name" value="Plipid/glycerol_acylTrfase"/>
</dbReference>
<organism evidence="7 8">
    <name type="scientific">Solitalea koreensis</name>
    <dbReference type="NCBI Taxonomy" id="543615"/>
    <lineage>
        <taxon>Bacteria</taxon>
        <taxon>Pseudomonadati</taxon>
        <taxon>Bacteroidota</taxon>
        <taxon>Sphingobacteriia</taxon>
        <taxon>Sphingobacteriales</taxon>
        <taxon>Sphingobacteriaceae</taxon>
        <taxon>Solitalea</taxon>
    </lineage>
</organism>
<dbReference type="GO" id="GO:0016746">
    <property type="term" value="F:acyltransferase activity"/>
    <property type="evidence" value="ECO:0007669"/>
    <property type="project" value="UniProtKB-KW"/>
</dbReference>
<evidence type="ECO:0000256" key="3">
    <source>
        <dbReference type="ARBA" id="ARBA00022679"/>
    </source>
</evidence>
<dbReference type="Proteomes" id="UP000315971">
    <property type="component" value="Unassembled WGS sequence"/>
</dbReference>
<name>A0A521DSD8_9SPHI</name>
<evidence type="ECO:0000313" key="7">
    <source>
        <dbReference type="EMBL" id="SMO74617.1"/>
    </source>
</evidence>
<evidence type="ECO:0000256" key="2">
    <source>
        <dbReference type="ARBA" id="ARBA00022516"/>
    </source>
</evidence>
<dbReference type="Pfam" id="PF13444">
    <property type="entry name" value="Acetyltransf_5"/>
    <property type="match status" value="1"/>
</dbReference>
<dbReference type="SUPFAM" id="SSF55729">
    <property type="entry name" value="Acyl-CoA N-acyltransferases (Nat)"/>
    <property type="match status" value="1"/>
</dbReference>
<dbReference type="InterPro" id="IPR016181">
    <property type="entry name" value="Acyl_CoA_acyltransferase"/>
</dbReference>
<dbReference type="PANTHER" id="PTHR37323:SF1">
    <property type="entry name" value="L-ORNITHINE N(ALPHA)-ACYLTRANSFERASE"/>
    <property type="match status" value="1"/>
</dbReference>
<dbReference type="GO" id="GO:0006629">
    <property type="term" value="P:lipid metabolic process"/>
    <property type="evidence" value="ECO:0007669"/>
    <property type="project" value="UniProtKB-KW"/>
</dbReference>
<dbReference type="InterPro" id="IPR045746">
    <property type="entry name" value="ACT14924-like_Acyltransf_dom"/>
</dbReference>
<dbReference type="PANTHER" id="PTHR37323">
    <property type="entry name" value="GCN5-RELATED N-ACETYLTRANSFERASE"/>
    <property type="match status" value="1"/>
</dbReference>
<evidence type="ECO:0000313" key="8">
    <source>
        <dbReference type="Proteomes" id="UP000315971"/>
    </source>
</evidence>
<evidence type="ECO:0000256" key="5">
    <source>
        <dbReference type="ARBA" id="ARBA00023315"/>
    </source>
</evidence>
<sequence length="587" mass="67259">MKLITPEEFASATKLNKLKMPGLSKLVMSLLKLNKLNDFYAKIQDRQGLEFVDAVVDSLGLNIEFDEDDLKNIPKEGGFVAIANHPYGGIEGMILLKLLSKVRPDTKVMANFLLKKIPNISDYFIAVNPFEEVKSVSSLGGMKTTMELLKNGTPIAVFPAGEVSTYQAETQTVTDKKWSPTIGKIISKCKVPVVPVYFHGNNGVLFNLLNMIHPTLRTARLPHELLNKKGRTVKVRIGKPITTNEIQQFDHPNNLLRYLRARTYALSSSLTENDEVRKFFFSTDIFNVLKQPEDIIDPVPQQLIEQDIEAVRESSLVYTEKNYEVFIAKTSVIPNIIKEIGRLREVTFRAVGEGTNKKIDLDEFDLYYHHLFIWDKEGRKIVGAYRIGKGKDIYYAYGKKGFYINTLFNIQEPLTHIMKEALELGRSFIVKEYQQKPLPLFLLWKGIRSYVMKNPEYRYLMGPVSISNSFTNLSQSLIIDVIRKNFWNEELAQYVTPKTRFQPKHQNVDTDILVEQSKSIKSLDNLVSDIEISGNKLPVLLRQYIQLNARIICFNIDPKFENSLDGFLLLDLKDIPDEKMEKFTQNL</sequence>
<dbReference type="Pfam" id="PF19576">
    <property type="entry name" value="Acyltransf_2"/>
    <property type="match status" value="1"/>
</dbReference>
<keyword evidence="2" id="KW-0444">Lipid biosynthesis</keyword>
<comment type="pathway">
    <text evidence="1">Lipid metabolism.</text>
</comment>
<dbReference type="CDD" id="cd07986">
    <property type="entry name" value="LPLAT_ACT14924-like"/>
    <property type="match status" value="1"/>
</dbReference>
<reference evidence="7 8" key="1">
    <citation type="submission" date="2017-05" db="EMBL/GenBank/DDBJ databases">
        <authorList>
            <person name="Varghese N."/>
            <person name="Submissions S."/>
        </authorList>
    </citation>
    <scope>NUCLEOTIDE SEQUENCE [LARGE SCALE GENOMIC DNA]</scope>
    <source>
        <strain evidence="7 8">DSM 21342</strain>
    </source>
</reference>